<protein>
    <submittedName>
        <fullName evidence="1">Uncharacterized protein</fullName>
    </submittedName>
</protein>
<evidence type="ECO:0000313" key="1">
    <source>
        <dbReference type="EMBL" id="KAH1046554.1"/>
    </source>
</evidence>
<dbReference type="Proteomes" id="UP000828251">
    <property type="component" value="Unassembled WGS sequence"/>
</dbReference>
<accession>A0A9D3UKL5</accession>
<organism evidence="1 2">
    <name type="scientific">Gossypium stocksii</name>
    <dbReference type="NCBI Taxonomy" id="47602"/>
    <lineage>
        <taxon>Eukaryota</taxon>
        <taxon>Viridiplantae</taxon>
        <taxon>Streptophyta</taxon>
        <taxon>Embryophyta</taxon>
        <taxon>Tracheophyta</taxon>
        <taxon>Spermatophyta</taxon>
        <taxon>Magnoliopsida</taxon>
        <taxon>eudicotyledons</taxon>
        <taxon>Gunneridae</taxon>
        <taxon>Pentapetalae</taxon>
        <taxon>rosids</taxon>
        <taxon>malvids</taxon>
        <taxon>Malvales</taxon>
        <taxon>Malvaceae</taxon>
        <taxon>Malvoideae</taxon>
        <taxon>Gossypium</taxon>
    </lineage>
</organism>
<comment type="caution">
    <text evidence="1">The sequence shown here is derived from an EMBL/GenBank/DDBJ whole genome shotgun (WGS) entry which is preliminary data.</text>
</comment>
<dbReference type="AlphaFoldDB" id="A0A9D3UKL5"/>
<keyword evidence="2" id="KW-1185">Reference proteome</keyword>
<evidence type="ECO:0000313" key="2">
    <source>
        <dbReference type="Proteomes" id="UP000828251"/>
    </source>
</evidence>
<proteinExistence type="predicted"/>
<dbReference type="EMBL" id="JAIQCV010000011">
    <property type="protein sequence ID" value="KAH1046554.1"/>
    <property type="molecule type" value="Genomic_DNA"/>
</dbReference>
<name>A0A9D3UKL5_9ROSI</name>
<feature type="non-terminal residue" evidence="1">
    <location>
        <position position="1"/>
    </location>
</feature>
<sequence length="75" mass="8605">FYRCDDVTFKYYVTLSYDHKLNVDGARKANTDMAACEGVIGFSRLIGSYSMLEVELWVLLKDLRLPGGMDIRESF</sequence>
<gene>
    <name evidence="1" type="ORF">J1N35_037338</name>
</gene>
<reference evidence="1 2" key="1">
    <citation type="journal article" date="2021" name="Plant Biotechnol. J.">
        <title>Multi-omics assisted identification of the key and species-specific regulatory components of drought-tolerant mechanisms in Gossypium stocksii.</title>
        <authorList>
            <person name="Yu D."/>
            <person name="Ke L."/>
            <person name="Zhang D."/>
            <person name="Wu Y."/>
            <person name="Sun Y."/>
            <person name="Mei J."/>
            <person name="Sun J."/>
            <person name="Sun Y."/>
        </authorList>
    </citation>
    <scope>NUCLEOTIDE SEQUENCE [LARGE SCALE GENOMIC DNA]</scope>
    <source>
        <strain evidence="2">cv. E1</strain>
        <tissue evidence="1">Leaf</tissue>
    </source>
</reference>